<dbReference type="Gene3D" id="3.40.50.2300">
    <property type="match status" value="1"/>
</dbReference>
<feature type="compositionally biased region" description="Acidic residues" evidence="3">
    <location>
        <begin position="529"/>
        <end position="540"/>
    </location>
</feature>
<dbReference type="PANTHER" id="PTHR44591">
    <property type="entry name" value="STRESS RESPONSE REGULATOR PROTEIN 1"/>
    <property type="match status" value="1"/>
</dbReference>
<protein>
    <recommendedName>
        <fullName evidence="4">Response regulatory domain-containing protein</fullName>
    </recommendedName>
</protein>
<dbReference type="SUPFAM" id="SSF52172">
    <property type="entry name" value="CheY-like"/>
    <property type="match status" value="1"/>
</dbReference>
<evidence type="ECO:0000256" key="3">
    <source>
        <dbReference type="SAM" id="MobiDB-lite"/>
    </source>
</evidence>
<proteinExistence type="predicted"/>
<dbReference type="PROSITE" id="PS50110">
    <property type="entry name" value="RESPONSE_REGULATORY"/>
    <property type="match status" value="1"/>
</dbReference>
<dbReference type="GO" id="GO:0000160">
    <property type="term" value="P:phosphorelay signal transduction system"/>
    <property type="evidence" value="ECO:0007669"/>
    <property type="project" value="UniProtKB-KW"/>
</dbReference>
<sequence>MIKKILVADDSITIQKVIFLTLAGEEYEVTTVGDGTAAIDTIKLGRPDLVIADVVMPGKNGYEVCRYVKNEDGLRDMPVLLLAGAFEGIDEAKAAEAGADGHIIKPFESEELKTKIKELLGTGPGVAAEAAPPEAAPAKEEAAEAASTEAAPETNAEAGQESLTETIRKAMAKEAASKAAAAAATEEATEPEQAPEHKEPEEAPEPEAPEEAPLSASTATAPETTATTLPGEDEPMTLTQRLRIAMAKEAAEKEAAPLTTGEEAAKPEEASEPEKALEPEKAAAPGAEAGPEPDQAAQDAVAPDQRATQNNNEEPITAGAESLTPEETPEPADKATEPEAQEEAPEHKEAIAALEASEGAEGKWNADDFVEDQLQQEASAQKEAGAEEADEFKDFDDPFTGSFTGLSGNEAVSTEQESAPKKTREETGEAKAAEAPPKEPVEAPYKEPVEAPYKDPREAEAPAMIAQEHAPAAEPEEAESPEPAEPEEAESPEPAQPPGTNEELSKEVTNEEFMGLNPCVRNEAVTEAAEPEEKEAEEDNSYLGGEDVYGYDAAAVPLESDPGAVAELGEPLDLGALGGLASLSNLDEPAATEPHPLEMPLEEDEAPSEEETTTEAASKPAAESIEDLPRSTEADPAVQAAIDAAVSGISREKIEEIVREVAEKVIEEVVWEVVPELSEQFIKTEIISKLKAAMGKIE</sequence>
<feature type="compositionally biased region" description="Low complexity" evidence="3">
    <location>
        <begin position="211"/>
        <end position="230"/>
    </location>
</feature>
<feature type="compositionally biased region" description="Acidic residues" evidence="3">
    <location>
        <begin position="474"/>
        <end position="491"/>
    </location>
</feature>
<dbReference type="AlphaFoldDB" id="A0A3B0VYJ0"/>
<feature type="compositionally biased region" description="Low complexity" evidence="3">
    <location>
        <begin position="177"/>
        <end position="186"/>
    </location>
</feature>
<feature type="domain" description="Response regulatory" evidence="4">
    <location>
        <begin position="4"/>
        <end position="120"/>
    </location>
</feature>
<evidence type="ECO:0000256" key="2">
    <source>
        <dbReference type="ARBA" id="ARBA00023012"/>
    </source>
</evidence>
<dbReference type="Pfam" id="PF00072">
    <property type="entry name" value="Response_reg"/>
    <property type="match status" value="1"/>
</dbReference>
<accession>A0A3B0VYJ0</accession>
<keyword evidence="1" id="KW-0597">Phosphoprotein</keyword>
<reference evidence="5" key="1">
    <citation type="submission" date="2018-06" db="EMBL/GenBank/DDBJ databases">
        <authorList>
            <person name="Zhirakovskaya E."/>
        </authorList>
    </citation>
    <scope>NUCLEOTIDE SEQUENCE</scope>
</reference>
<feature type="compositionally biased region" description="Acidic residues" evidence="3">
    <location>
        <begin position="600"/>
        <end position="613"/>
    </location>
</feature>
<feature type="compositionally biased region" description="Low complexity" evidence="3">
    <location>
        <begin position="144"/>
        <end position="158"/>
    </location>
</feature>
<feature type="compositionally biased region" description="Low complexity" evidence="3">
    <location>
        <begin position="614"/>
        <end position="623"/>
    </location>
</feature>
<keyword evidence="2" id="KW-0902">Two-component regulatory system</keyword>
<dbReference type="InterPro" id="IPR050595">
    <property type="entry name" value="Bact_response_regulator"/>
</dbReference>
<feature type="compositionally biased region" description="Basic and acidic residues" evidence="3">
    <location>
        <begin position="166"/>
        <end position="176"/>
    </location>
</feature>
<evidence type="ECO:0000259" key="4">
    <source>
        <dbReference type="PROSITE" id="PS50110"/>
    </source>
</evidence>
<name>A0A3B0VYJ0_9ZZZZ</name>
<dbReference type="EMBL" id="UOEZ01000053">
    <property type="protein sequence ID" value="VAW37346.1"/>
    <property type="molecule type" value="Genomic_DNA"/>
</dbReference>
<gene>
    <name evidence="5" type="ORF">MNBD_DELTA02-1041</name>
</gene>
<feature type="compositionally biased region" description="Basic and acidic residues" evidence="3">
    <location>
        <begin position="263"/>
        <end position="281"/>
    </location>
</feature>
<feature type="compositionally biased region" description="Low complexity" evidence="3">
    <location>
        <begin position="578"/>
        <end position="587"/>
    </location>
</feature>
<dbReference type="InterPro" id="IPR001789">
    <property type="entry name" value="Sig_transdc_resp-reg_receiver"/>
</dbReference>
<dbReference type="SMART" id="SM00448">
    <property type="entry name" value="REC"/>
    <property type="match status" value="1"/>
</dbReference>
<feature type="compositionally biased region" description="Low complexity" evidence="3">
    <location>
        <begin position="282"/>
        <end position="307"/>
    </location>
</feature>
<evidence type="ECO:0000313" key="5">
    <source>
        <dbReference type="EMBL" id="VAW37346.1"/>
    </source>
</evidence>
<dbReference type="InterPro" id="IPR011006">
    <property type="entry name" value="CheY-like_superfamily"/>
</dbReference>
<organism evidence="5">
    <name type="scientific">hydrothermal vent metagenome</name>
    <dbReference type="NCBI Taxonomy" id="652676"/>
    <lineage>
        <taxon>unclassified sequences</taxon>
        <taxon>metagenomes</taxon>
        <taxon>ecological metagenomes</taxon>
    </lineage>
</organism>
<evidence type="ECO:0000256" key="1">
    <source>
        <dbReference type="ARBA" id="ARBA00022553"/>
    </source>
</evidence>
<feature type="region of interest" description="Disordered" evidence="3">
    <location>
        <begin position="578"/>
        <end position="636"/>
    </location>
</feature>
<feature type="region of interest" description="Disordered" evidence="3">
    <location>
        <begin position="125"/>
        <end position="548"/>
    </location>
</feature>
<feature type="compositionally biased region" description="Basic and acidic residues" evidence="3">
    <location>
        <begin position="418"/>
        <end position="460"/>
    </location>
</feature>
<dbReference type="PANTHER" id="PTHR44591:SF14">
    <property type="entry name" value="PROTEIN PILG"/>
    <property type="match status" value="1"/>
</dbReference>
<feature type="compositionally biased region" description="Polar residues" evidence="3">
    <location>
        <begin position="401"/>
        <end position="417"/>
    </location>
</feature>